<dbReference type="Gene3D" id="3.10.120.10">
    <property type="entry name" value="Cytochrome b5-like heme/steroid binding domain"/>
    <property type="match status" value="1"/>
</dbReference>
<dbReference type="Gene3D" id="1.20.140.10">
    <property type="entry name" value="Butyryl-CoA Dehydrogenase, subunit A, domain 3"/>
    <property type="match status" value="1"/>
</dbReference>
<evidence type="ECO:0000256" key="2">
    <source>
        <dbReference type="ARBA" id="ARBA00009347"/>
    </source>
</evidence>
<comment type="cofactor">
    <cofactor evidence="1">
        <name>FAD</name>
        <dbReference type="ChEBI" id="CHEBI:57692"/>
    </cofactor>
</comment>
<keyword evidence="4" id="KW-0274">FAD</keyword>
<dbReference type="AlphaFoldDB" id="A0AAV5GH17"/>
<accession>A0AAV5GH17</accession>
<dbReference type="PANTHER" id="PTHR48083:SF28">
    <property type="entry name" value="ACYL-COA DEHYDROGENASE FAMILY PROTEIN (AFU_ORTHOLOGUE AFUA_6G10880)-RELATED"/>
    <property type="match status" value="1"/>
</dbReference>
<dbReference type="InterPro" id="IPR009075">
    <property type="entry name" value="AcylCo_DH/oxidase_C"/>
</dbReference>
<evidence type="ECO:0000256" key="3">
    <source>
        <dbReference type="ARBA" id="ARBA00022630"/>
    </source>
</evidence>
<dbReference type="Gene3D" id="2.40.110.10">
    <property type="entry name" value="Butyryl-CoA Dehydrogenase, subunit A, domain 2"/>
    <property type="match status" value="1"/>
</dbReference>
<dbReference type="PROSITE" id="PS50255">
    <property type="entry name" value="CYTOCHROME_B5_2"/>
    <property type="match status" value="1"/>
</dbReference>
<dbReference type="EMBL" id="BQKY01000004">
    <property type="protein sequence ID" value="GJN89159.1"/>
    <property type="molecule type" value="Genomic_DNA"/>
</dbReference>
<keyword evidence="8" id="KW-1185">Reference proteome</keyword>
<dbReference type="Pfam" id="PF02771">
    <property type="entry name" value="Acyl-CoA_dh_N"/>
    <property type="match status" value="1"/>
</dbReference>
<dbReference type="GO" id="GO:0050660">
    <property type="term" value="F:flavin adenine dinucleotide binding"/>
    <property type="evidence" value="ECO:0007669"/>
    <property type="project" value="InterPro"/>
</dbReference>
<comment type="caution">
    <text evidence="7">The sequence shown here is derived from an EMBL/GenBank/DDBJ whole genome shotgun (WGS) entry which is preliminary data.</text>
</comment>
<evidence type="ECO:0000256" key="5">
    <source>
        <dbReference type="ARBA" id="ARBA00023002"/>
    </source>
</evidence>
<proteinExistence type="inferred from homology"/>
<dbReference type="Gene3D" id="1.10.540.10">
    <property type="entry name" value="Acyl-CoA dehydrogenase/oxidase, N-terminal domain"/>
    <property type="match status" value="1"/>
</dbReference>
<dbReference type="InterPro" id="IPR036400">
    <property type="entry name" value="Cyt_B5-like_heme/steroid_sf"/>
</dbReference>
<dbReference type="InterPro" id="IPR009100">
    <property type="entry name" value="AcylCoA_DH/oxidase_NM_dom_sf"/>
</dbReference>
<keyword evidence="5" id="KW-0560">Oxidoreductase</keyword>
<gene>
    <name evidence="7" type="ORF">Rhopal_002133-T1</name>
</gene>
<dbReference type="InterPro" id="IPR006091">
    <property type="entry name" value="Acyl-CoA_Oxase/DH_mid-dom"/>
</dbReference>
<dbReference type="SUPFAM" id="SSF55856">
    <property type="entry name" value="Cytochrome b5-like heme/steroid binding domain"/>
    <property type="match status" value="1"/>
</dbReference>
<evidence type="ECO:0000313" key="8">
    <source>
        <dbReference type="Proteomes" id="UP001342314"/>
    </source>
</evidence>
<dbReference type="SUPFAM" id="SSF47203">
    <property type="entry name" value="Acyl-CoA dehydrogenase C-terminal domain-like"/>
    <property type="match status" value="1"/>
</dbReference>
<sequence length="566" mass="62112">MAVKTYTLEQVATHKSAESCWVVVEGNVYDLPHLRVLTTFPPPAIHFRCSTLLGGRKILLNSSGQDATEKFWKFHSKKVLEKTAKPFLIGAVGDEGTNVEEAVEVKVEEGVSAKQKEEEEEDSTYFGDLVPFGDPFWYQDWASPYYNDSHRKVRSAMRKFTDEFVTPNCGAWDEAKKIPEEEYKRIADFGILAAIAAGSSGWPSEYAKGLPIPGGVDPSSWDAFSSMIVIDELSRCGSGGALYGLLGGFGISIGPIMHWATDELKKRIVPDLLKGVKRSCLAITEPEGGSDVANIVSEAKKSEDGAHYIVNGAKKWITNGVSCDYFVTAVRTGGKGMGGISLMVVERTEGLTTRRMDCMGVWASGTTYVTYEDVKVPVGNLLGRENKGFQIIMSSFNGERSGIAIQSNRFARVCLEESIKYASKRETFGKKLIDHPVIRAKLASMSQRIEATHAWLETIVYQTLHYDADTVNLRGGGTVALLKAQATETLEFCVGHAMQIFGGLGYSRGGQGEKIERLWRDCKAYSLSNNIDRLVIVSIPGGSYEIMQDLGIRQSVKVAQIMGAKL</sequence>
<dbReference type="InterPro" id="IPR001199">
    <property type="entry name" value="Cyt_B5-like_heme/steroid-bd"/>
</dbReference>
<dbReference type="GO" id="GO:0003995">
    <property type="term" value="F:acyl-CoA dehydrogenase activity"/>
    <property type="evidence" value="ECO:0007669"/>
    <property type="project" value="TreeGrafter"/>
</dbReference>
<dbReference type="PANTHER" id="PTHR48083">
    <property type="entry name" value="MEDIUM-CHAIN SPECIFIC ACYL-COA DEHYDROGENASE, MITOCHONDRIAL-RELATED"/>
    <property type="match status" value="1"/>
</dbReference>
<dbReference type="Pfam" id="PF00441">
    <property type="entry name" value="Acyl-CoA_dh_1"/>
    <property type="match status" value="1"/>
</dbReference>
<reference evidence="7 8" key="1">
    <citation type="submission" date="2021-12" db="EMBL/GenBank/DDBJ databases">
        <title>High titer production of polyol ester of fatty acids by Rhodotorula paludigena BS15 towards product separation-free biomass refinery.</title>
        <authorList>
            <person name="Mano J."/>
            <person name="Ono H."/>
            <person name="Tanaka T."/>
            <person name="Naito K."/>
            <person name="Sushida H."/>
            <person name="Ike M."/>
            <person name="Tokuyasu K."/>
            <person name="Kitaoka M."/>
        </authorList>
    </citation>
    <scope>NUCLEOTIDE SEQUENCE [LARGE SCALE GENOMIC DNA]</scope>
    <source>
        <strain evidence="7 8">BS15</strain>
    </source>
</reference>
<feature type="domain" description="Cytochrome b5 heme-binding" evidence="6">
    <location>
        <begin position="3"/>
        <end position="93"/>
    </location>
</feature>
<dbReference type="Proteomes" id="UP001342314">
    <property type="component" value="Unassembled WGS sequence"/>
</dbReference>
<dbReference type="InterPro" id="IPR036250">
    <property type="entry name" value="AcylCo_DH-like_C"/>
</dbReference>
<evidence type="ECO:0000256" key="1">
    <source>
        <dbReference type="ARBA" id="ARBA00001974"/>
    </source>
</evidence>
<name>A0AAV5GH17_9BASI</name>
<keyword evidence="3" id="KW-0285">Flavoprotein</keyword>
<protein>
    <recommendedName>
        <fullName evidence="6">Cytochrome b5 heme-binding domain-containing protein</fullName>
    </recommendedName>
</protein>
<evidence type="ECO:0000256" key="4">
    <source>
        <dbReference type="ARBA" id="ARBA00022827"/>
    </source>
</evidence>
<dbReference type="Pfam" id="PF02770">
    <property type="entry name" value="Acyl-CoA_dh_M"/>
    <property type="match status" value="1"/>
</dbReference>
<dbReference type="GO" id="GO:0005737">
    <property type="term" value="C:cytoplasm"/>
    <property type="evidence" value="ECO:0007669"/>
    <property type="project" value="TreeGrafter"/>
</dbReference>
<dbReference type="SMART" id="SM01117">
    <property type="entry name" value="Cyt-b5"/>
    <property type="match status" value="1"/>
</dbReference>
<evidence type="ECO:0000313" key="7">
    <source>
        <dbReference type="EMBL" id="GJN89159.1"/>
    </source>
</evidence>
<dbReference type="InterPro" id="IPR037069">
    <property type="entry name" value="AcylCoA_DH/ox_N_sf"/>
</dbReference>
<dbReference type="SUPFAM" id="SSF56645">
    <property type="entry name" value="Acyl-CoA dehydrogenase NM domain-like"/>
    <property type="match status" value="1"/>
</dbReference>
<dbReference type="InterPro" id="IPR050741">
    <property type="entry name" value="Acyl-CoA_dehydrogenase"/>
</dbReference>
<dbReference type="InterPro" id="IPR013786">
    <property type="entry name" value="AcylCoA_DH/ox_N"/>
</dbReference>
<organism evidence="7 8">
    <name type="scientific">Rhodotorula paludigena</name>
    <dbReference type="NCBI Taxonomy" id="86838"/>
    <lineage>
        <taxon>Eukaryota</taxon>
        <taxon>Fungi</taxon>
        <taxon>Dikarya</taxon>
        <taxon>Basidiomycota</taxon>
        <taxon>Pucciniomycotina</taxon>
        <taxon>Microbotryomycetes</taxon>
        <taxon>Sporidiobolales</taxon>
        <taxon>Sporidiobolaceae</taxon>
        <taxon>Rhodotorula</taxon>
    </lineage>
</organism>
<comment type="similarity">
    <text evidence="2">Belongs to the acyl-CoA dehydrogenase family.</text>
</comment>
<dbReference type="Pfam" id="PF00173">
    <property type="entry name" value="Cyt-b5"/>
    <property type="match status" value="1"/>
</dbReference>
<dbReference type="GO" id="GO:0033539">
    <property type="term" value="P:fatty acid beta-oxidation using acyl-CoA dehydrogenase"/>
    <property type="evidence" value="ECO:0007669"/>
    <property type="project" value="TreeGrafter"/>
</dbReference>
<evidence type="ECO:0000259" key="6">
    <source>
        <dbReference type="PROSITE" id="PS50255"/>
    </source>
</evidence>
<dbReference type="InterPro" id="IPR046373">
    <property type="entry name" value="Acyl-CoA_Oxase/DH_mid-dom_sf"/>
</dbReference>